<feature type="region of interest" description="Disordered" evidence="1">
    <location>
        <begin position="17"/>
        <end position="44"/>
    </location>
</feature>
<feature type="compositionally biased region" description="Basic and acidic residues" evidence="1">
    <location>
        <begin position="17"/>
        <end position="36"/>
    </location>
</feature>
<dbReference type="Proteomes" id="UP000515734">
    <property type="component" value="Chromosome"/>
</dbReference>
<dbReference type="EMBL" id="AP023287">
    <property type="protein sequence ID" value="BCI54923.1"/>
    <property type="molecule type" value="Genomic_DNA"/>
</dbReference>
<proteinExistence type="predicted"/>
<gene>
    <name evidence="2" type="ORF">NIIDNTM18_42010</name>
</gene>
<evidence type="ECO:0000313" key="3">
    <source>
        <dbReference type="Proteomes" id="UP000515734"/>
    </source>
</evidence>
<dbReference type="InterPro" id="IPR056037">
    <property type="entry name" value="DUF7620"/>
</dbReference>
<sequence>MLPWKRQRLAVERVHQEVEQAHAEKTAAKRRREEAQKLASESSAVTARLRREIAKNGFTELLQQAMGGR</sequence>
<organism evidence="2 3">
    <name type="scientific">Mycolicibacterium litorale</name>
    <dbReference type="NCBI Taxonomy" id="758802"/>
    <lineage>
        <taxon>Bacteria</taxon>
        <taxon>Bacillati</taxon>
        <taxon>Actinomycetota</taxon>
        <taxon>Actinomycetes</taxon>
        <taxon>Mycobacteriales</taxon>
        <taxon>Mycobacteriaceae</taxon>
        <taxon>Mycolicibacterium</taxon>
    </lineage>
</organism>
<evidence type="ECO:0000313" key="2">
    <source>
        <dbReference type="EMBL" id="BCI54923.1"/>
    </source>
</evidence>
<protein>
    <submittedName>
        <fullName evidence="2">Uncharacterized protein</fullName>
    </submittedName>
</protein>
<dbReference type="Pfam" id="PF24596">
    <property type="entry name" value="DUF7620"/>
    <property type="match status" value="1"/>
</dbReference>
<reference evidence="2 3" key="1">
    <citation type="submission" date="2020-07" db="EMBL/GenBank/DDBJ databases">
        <title>Complete genome sequence of Mycolicibacterium litorale like strain isolated from cardiac implantable electronic device infection.</title>
        <authorList>
            <person name="Fukano H."/>
            <person name="Miyama H."/>
            <person name="Hoshino Y."/>
        </authorList>
    </citation>
    <scope>NUCLEOTIDE SEQUENCE [LARGE SCALE GENOMIC DNA]</scope>
    <source>
        <strain evidence="2 3">NIIDNTM18</strain>
    </source>
</reference>
<accession>A0A6S6P4Y5</accession>
<name>A0A6S6P4Y5_9MYCO</name>
<dbReference type="RefSeq" id="WP_185292712.1">
    <property type="nucleotide sequence ID" value="NZ_AP023287.1"/>
</dbReference>
<dbReference type="AlphaFoldDB" id="A0A6S6P4Y5"/>
<evidence type="ECO:0000256" key="1">
    <source>
        <dbReference type="SAM" id="MobiDB-lite"/>
    </source>
</evidence>